<dbReference type="RefSeq" id="WP_313914407.1">
    <property type="nucleotide sequence ID" value="NZ_CP135076.1"/>
</dbReference>
<sequence length="82" mass="9012">MLDEIARPATDRRLVQHQPVHEVFDASDAIDPSRLGEAARWRAITAVETLHMAIANAWGSARSIALLARARGIERPMVASRA</sequence>
<evidence type="ECO:0000313" key="2">
    <source>
        <dbReference type="Proteomes" id="UP001302249"/>
    </source>
</evidence>
<organism evidence="1 2">
    <name type="scientific">Stakelama saccharophila</name>
    <dbReference type="NCBI Taxonomy" id="3075605"/>
    <lineage>
        <taxon>Bacteria</taxon>
        <taxon>Pseudomonadati</taxon>
        <taxon>Pseudomonadota</taxon>
        <taxon>Alphaproteobacteria</taxon>
        <taxon>Sphingomonadales</taxon>
        <taxon>Sphingomonadaceae</taxon>
        <taxon>Stakelama</taxon>
    </lineage>
</organism>
<evidence type="ECO:0000313" key="1">
    <source>
        <dbReference type="EMBL" id="WNO53190.1"/>
    </source>
</evidence>
<gene>
    <name evidence="1" type="ORF">RPR59_12150</name>
</gene>
<name>A0ABZ0B7C7_9SPHN</name>
<proteinExistence type="predicted"/>
<reference evidence="1 2" key="1">
    <citation type="submission" date="2023-09" db="EMBL/GenBank/DDBJ databases">
        <authorList>
            <person name="Rey-Velasco X."/>
        </authorList>
    </citation>
    <scope>NUCLEOTIDE SEQUENCE [LARGE SCALE GENOMIC DNA]</scope>
    <source>
        <strain evidence="1 2">W311</strain>
    </source>
</reference>
<dbReference type="EMBL" id="CP135076">
    <property type="protein sequence ID" value="WNO53190.1"/>
    <property type="molecule type" value="Genomic_DNA"/>
</dbReference>
<keyword evidence="2" id="KW-1185">Reference proteome</keyword>
<dbReference type="Proteomes" id="UP001302249">
    <property type="component" value="Chromosome"/>
</dbReference>
<accession>A0ABZ0B7C7</accession>
<protein>
    <submittedName>
        <fullName evidence="1">Uncharacterized protein</fullName>
    </submittedName>
</protein>